<dbReference type="AlphaFoldDB" id="A0A9D6V1G2"/>
<sequence>MTSASCNGCPFRITSFPGLEFDDYGCFSAESHGPKLLWIVVFPRYWGIENRRTMLKRPWRLVFTICALGLLSIQFCGAEDPEDQVCRPKLAQAPLVELGKAGHFNWFCSGDRKPGKGFYIVFVRPVGTYVLLKVPQGRTSFEFAPDMPGTWRWIVINTDPDRGKPDVESEPGFFQASPSDESGN</sequence>
<protein>
    <submittedName>
        <fullName evidence="2">Uncharacterized protein</fullName>
    </submittedName>
</protein>
<accession>A0A9D6V1G2</accession>
<gene>
    <name evidence="2" type="ORF">HY912_12525</name>
</gene>
<comment type="caution">
    <text evidence="2">The sequence shown here is derived from an EMBL/GenBank/DDBJ whole genome shotgun (WGS) entry which is preliminary data.</text>
</comment>
<name>A0A9D6V1G2_9BACT</name>
<proteinExistence type="predicted"/>
<feature type="region of interest" description="Disordered" evidence="1">
    <location>
        <begin position="162"/>
        <end position="184"/>
    </location>
</feature>
<reference evidence="2" key="1">
    <citation type="submission" date="2020-07" db="EMBL/GenBank/DDBJ databases">
        <title>Huge and variable diversity of episymbiotic CPR bacteria and DPANN archaea in groundwater ecosystems.</title>
        <authorList>
            <person name="He C.Y."/>
            <person name="Keren R."/>
            <person name="Whittaker M."/>
            <person name="Farag I.F."/>
            <person name="Doudna J."/>
            <person name="Cate J.H.D."/>
            <person name="Banfield J.F."/>
        </authorList>
    </citation>
    <scope>NUCLEOTIDE SEQUENCE</scope>
    <source>
        <strain evidence="2">NC_groundwater_1664_Pr3_B-0.1um_52_9</strain>
    </source>
</reference>
<evidence type="ECO:0000256" key="1">
    <source>
        <dbReference type="SAM" id="MobiDB-lite"/>
    </source>
</evidence>
<evidence type="ECO:0000313" key="2">
    <source>
        <dbReference type="EMBL" id="MBI5250311.1"/>
    </source>
</evidence>
<dbReference type="Proteomes" id="UP000807825">
    <property type="component" value="Unassembled WGS sequence"/>
</dbReference>
<organism evidence="2 3">
    <name type="scientific">Desulfomonile tiedjei</name>
    <dbReference type="NCBI Taxonomy" id="2358"/>
    <lineage>
        <taxon>Bacteria</taxon>
        <taxon>Pseudomonadati</taxon>
        <taxon>Thermodesulfobacteriota</taxon>
        <taxon>Desulfomonilia</taxon>
        <taxon>Desulfomonilales</taxon>
        <taxon>Desulfomonilaceae</taxon>
        <taxon>Desulfomonile</taxon>
    </lineage>
</organism>
<evidence type="ECO:0000313" key="3">
    <source>
        <dbReference type="Proteomes" id="UP000807825"/>
    </source>
</evidence>
<dbReference type="EMBL" id="JACRDE010000331">
    <property type="protein sequence ID" value="MBI5250311.1"/>
    <property type="molecule type" value="Genomic_DNA"/>
</dbReference>